<comment type="caution">
    <text evidence="1">The sequence shown here is derived from an EMBL/GenBank/DDBJ whole genome shotgun (WGS) entry which is preliminary data.</text>
</comment>
<dbReference type="AlphaFoldDB" id="A0A5J4QFH1"/>
<proteinExistence type="predicted"/>
<sequence>MSCHMKGKVLRYPTCLGNFFELEVTLPVGGGLEQSSSFMRVATVLVHDLKGYSQQLHSEWCLSLLPFGNNPFRTVRKGLDTFQGQVPDVYVGYSSEACENENISYKGKHTI</sequence>
<evidence type="ECO:0000313" key="1">
    <source>
        <dbReference type="EMBL" id="KAA6320242.1"/>
    </source>
</evidence>
<protein>
    <submittedName>
        <fullName evidence="1">Uncharacterized protein</fullName>
    </submittedName>
</protein>
<gene>
    <name evidence="1" type="ORF">EZS27_029960</name>
</gene>
<reference evidence="1" key="1">
    <citation type="submission" date="2019-03" db="EMBL/GenBank/DDBJ databases">
        <title>Single cell metagenomics reveals metabolic interactions within the superorganism composed of flagellate Streblomastix strix and complex community of Bacteroidetes bacteria on its surface.</title>
        <authorList>
            <person name="Treitli S.C."/>
            <person name="Kolisko M."/>
            <person name="Husnik F."/>
            <person name="Keeling P."/>
            <person name="Hampl V."/>
        </authorList>
    </citation>
    <scope>NUCLEOTIDE SEQUENCE</scope>
    <source>
        <strain evidence="1">STM</strain>
    </source>
</reference>
<dbReference type="EMBL" id="SNRY01003647">
    <property type="protein sequence ID" value="KAA6320242.1"/>
    <property type="molecule type" value="Genomic_DNA"/>
</dbReference>
<organism evidence="1">
    <name type="scientific">termite gut metagenome</name>
    <dbReference type="NCBI Taxonomy" id="433724"/>
    <lineage>
        <taxon>unclassified sequences</taxon>
        <taxon>metagenomes</taxon>
        <taxon>organismal metagenomes</taxon>
    </lineage>
</organism>
<accession>A0A5J4QFH1</accession>
<name>A0A5J4QFH1_9ZZZZ</name>